<organism evidence="8 9">
    <name type="scientific">Gleimia hominis</name>
    <dbReference type="NCBI Taxonomy" id="595468"/>
    <lineage>
        <taxon>Bacteria</taxon>
        <taxon>Bacillati</taxon>
        <taxon>Actinomycetota</taxon>
        <taxon>Actinomycetes</taxon>
        <taxon>Actinomycetales</taxon>
        <taxon>Actinomycetaceae</taxon>
        <taxon>Gleimia</taxon>
    </lineage>
</organism>
<dbReference type="Pfam" id="PF01914">
    <property type="entry name" value="MarC"/>
    <property type="match status" value="1"/>
</dbReference>
<sequence>MTQWFDTFVFLTTFTTLVVIMDPAGNLPIFLSLTRHYDRPRKKRASMQATITSLVVIVVFAVFGQYILAFLRISVEALKLSGGVLLFIVAMELLTTNQEDSVESDSIDSNVALVPLGTPLMAGPGTIVAVMVAVNESHGSFGKTFAVAVAVLAVHIVIWLSFRFSVFLADFLGNGGIMLLTKIAGLLLAAIATQMVADAVFDFIRENPIS</sequence>
<dbReference type="InterPro" id="IPR002771">
    <property type="entry name" value="Multi_antbiot-R_MarC"/>
</dbReference>
<proteinExistence type="inferred from homology"/>
<keyword evidence="6 7" id="KW-0472">Membrane</keyword>
<gene>
    <name evidence="8" type="ORF">QS713_04395</name>
</gene>
<evidence type="ECO:0000256" key="1">
    <source>
        <dbReference type="ARBA" id="ARBA00004651"/>
    </source>
</evidence>
<feature type="transmembrane region" description="Helical" evidence="7">
    <location>
        <begin position="51"/>
        <end position="71"/>
    </location>
</feature>
<dbReference type="Proteomes" id="UP001247542">
    <property type="component" value="Unassembled WGS sequence"/>
</dbReference>
<feature type="transmembrane region" description="Helical" evidence="7">
    <location>
        <begin position="78"/>
        <end position="96"/>
    </location>
</feature>
<dbReference type="RefSeq" id="WP_313272728.1">
    <property type="nucleotide sequence ID" value="NZ_JASXSX010000001.1"/>
</dbReference>
<evidence type="ECO:0000256" key="5">
    <source>
        <dbReference type="ARBA" id="ARBA00022989"/>
    </source>
</evidence>
<dbReference type="NCBIfam" id="TIGR00427">
    <property type="entry name" value="NAAT family transporter"/>
    <property type="match status" value="1"/>
</dbReference>
<dbReference type="EMBL" id="JASXSX010000001">
    <property type="protein sequence ID" value="MDT3767305.1"/>
    <property type="molecule type" value="Genomic_DNA"/>
</dbReference>
<comment type="similarity">
    <text evidence="2 7">Belongs to the UPF0056 (MarC) family.</text>
</comment>
<reference evidence="8 9" key="1">
    <citation type="submission" date="2023-06" db="EMBL/GenBank/DDBJ databases">
        <title>Draft genome sequence of Gleimia hominis type strain CCUG 57540T.</title>
        <authorList>
            <person name="Salva-Serra F."/>
            <person name="Cardew S."/>
            <person name="Jensie Markopoulos S."/>
            <person name="Ohlen M."/>
            <person name="Inganas E."/>
            <person name="Svensson-Stadler L."/>
            <person name="Moore E.R.B."/>
        </authorList>
    </citation>
    <scope>NUCLEOTIDE SEQUENCE [LARGE SCALE GENOMIC DNA]</scope>
    <source>
        <strain evidence="8 9">CCUG 57540</strain>
    </source>
</reference>
<evidence type="ECO:0000256" key="4">
    <source>
        <dbReference type="ARBA" id="ARBA00022692"/>
    </source>
</evidence>
<evidence type="ECO:0000256" key="2">
    <source>
        <dbReference type="ARBA" id="ARBA00009784"/>
    </source>
</evidence>
<keyword evidence="4 7" id="KW-0812">Transmembrane</keyword>
<feature type="transmembrane region" description="Helical" evidence="7">
    <location>
        <begin position="182"/>
        <end position="204"/>
    </location>
</feature>
<dbReference type="PANTHER" id="PTHR33508:SF1">
    <property type="entry name" value="UPF0056 MEMBRANE PROTEIN YHCE"/>
    <property type="match status" value="1"/>
</dbReference>
<keyword evidence="5 7" id="KW-1133">Transmembrane helix</keyword>
<comment type="caution">
    <text evidence="8">The sequence shown here is derived from an EMBL/GenBank/DDBJ whole genome shotgun (WGS) entry which is preliminary data.</text>
</comment>
<evidence type="ECO:0000256" key="3">
    <source>
        <dbReference type="ARBA" id="ARBA00022475"/>
    </source>
</evidence>
<feature type="transmembrane region" description="Helical" evidence="7">
    <location>
        <begin position="116"/>
        <end position="134"/>
    </location>
</feature>
<feature type="transmembrane region" description="Helical" evidence="7">
    <location>
        <begin position="141"/>
        <end position="162"/>
    </location>
</feature>
<accession>A0ABU3IAA4</accession>
<feature type="transmembrane region" description="Helical" evidence="7">
    <location>
        <begin position="7"/>
        <end position="31"/>
    </location>
</feature>
<name>A0ABU3IAA4_9ACTO</name>
<evidence type="ECO:0000256" key="7">
    <source>
        <dbReference type="RuleBase" id="RU362048"/>
    </source>
</evidence>
<keyword evidence="9" id="KW-1185">Reference proteome</keyword>
<evidence type="ECO:0000313" key="8">
    <source>
        <dbReference type="EMBL" id="MDT3767305.1"/>
    </source>
</evidence>
<dbReference type="PANTHER" id="PTHR33508">
    <property type="entry name" value="UPF0056 MEMBRANE PROTEIN YHCE"/>
    <property type="match status" value="1"/>
</dbReference>
<comment type="subcellular location">
    <subcellularLocation>
        <location evidence="1 7">Cell membrane</location>
        <topology evidence="1 7">Multi-pass membrane protein</topology>
    </subcellularLocation>
</comment>
<evidence type="ECO:0000256" key="6">
    <source>
        <dbReference type="ARBA" id="ARBA00023136"/>
    </source>
</evidence>
<keyword evidence="3" id="KW-1003">Cell membrane</keyword>
<evidence type="ECO:0000313" key="9">
    <source>
        <dbReference type="Proteomes" id="UP001247542"/>
    </source>
</evidence>
<protein>
    <recommendedName>
        <fullName evidence="7">UPF0056 membrane protein</fullName>
    </recommendedName>
</protein>